<protein>
    <recommendedName>
        <fullName evidence="3">lipoyl(octanoyl) transferase</fullName>
        <ecNumber evidence="3">2.3.1.181</ecNumber>
    </recommendedName>
</protein>
<dbReference type="Proteomes" id="UP000658997">
    <property type="component" value="Unassembled WGS sequence"/>
</dbReference>
<dbReference type="Pfam" id="PF21948">
    <property type="entry name" value="LplA-B_cat"/>
    <property type="match status" value="1"/>
</dbReference>
<dbReference type="HAMAP" id="MF_00013">
    <property type="entry name" value="LipB"/>
    <property type="match status" value="1"/>
</dbReference>
<comment type="similarity">
    <text evidence="2">Belongs to the LipB family.</text>
</comment>
<dbReference type="InterPro" id="IPR000544">
    <property type="entry name" value="Octanoyltransferase"/>
</dbReference>
<evidence type="ECO:0000259" key="7">
    <source>
        <dbReference type="PROSITE" id="PS51733"/>
    </source>
</evidence>
<name>A0A8H8QL00_9BASI</name>
<keyword evidence="4" id="KW-0808">Transferase</keyword>
<comment type="pathway">
    <text evidence="1">Protein modification; protein lipoylation via endogenous pathway; protein N(6)-(lipoyl)lysine from octanoyl-[acyl-carrier-protein]: step 1/2.</text>
</comment>
<feature type="domain" description="BPL/LPL catalytic" evidence="7">
    <location>
        <begin position="860"/>
        <end position="1058"/>
    </location>
</feature>
<dbReference type="PROSITE" id="PS01313">
    <property type="entry name" value="LIPB"/>
    <property type="match status" value="1"/>
</dbReference>
<accession>A0A8H8QL00</accession>
<dbReference type="NCBIfam" id="TIGR00214">
    <property type="entry name" value="lipB"/>
    <property type="match status" value="1"/>
</dbReference>
<evidence type="ECO:0000313" key="9">
    <source>
        <dbReference type="Proteomes" id="UP000658997"/>
    </source>
</evidence>
<evidence type="ECO:0000256" key="2">
    <source>
        <dbReference type="ARBA" id="ARBA00007907"/>
    </source>
</evidence>
<dbReference type="EMBL" id="ULHB01000016">
    <property type="protein sequence ID" value="SYW76223.1"/>
    <property type="molecule type" value="Genomic_DNA"/>
</dbReference>
<dbReference type="UniPathway" id="UPA00538">
    <property type="reaction ID" value="UER00592"/>
</dbReference>
<dbReference type="PANTHER" id="PTHR10993:SF7">
    <property type="entry name" value="LIPOYLTRANSFERASE 2, MITOCHONDRIAL-RELATED"/>
    <property type="match status" value="1"/>
</dbReference>
<dbReference type="InterPro" id="IPR045864">
    <property type="entry name" value="aa-tRNA-synth_II/BPL/LPL"/>
</dbReference>
<dbReference type="Gene3D" id="3.30.930.10">
    <property type="entry name" value="Bira Bifunctional Protein, Domain 2"/>
    <property type="match status" value="1"/>
</dbReference>
<comment type="caution">
    <text evidence="8">The sequence shown here is derived from an EMBL/GenBank/DDBJ whole genome shotgun (WGS) entry which is preliminary data.</text>
</comment>
<reference evidence="8" key="1">
    <citation type="submission" date="2018-08" db="EMBL/GenBank/DDBJ databases">
        <authorList>
            <person name="Guldener U."/>
        </authorList>
    </citation>
    <scope>NUCLEOTIDE SEQUENCE</scope>
    <source>
        <strain evidence="8">UB2</strain>
    </source>
</reference>
<dbReference type="GO" id="GO:0033819">
    <property type="term" value="F:lipoyl(octanoyl) transferase activity"/>
    <property type="evidence" value="ECO:0007669"/>
    <property type="project" value="UniProtKB-EC"/>
</dbReference>
<sequence length="1114" mass="122371">MRTPRFSIRAATLDCDLAGPNSGARTLAQRSHSTHSHAAAQPLLPVMLQDLVNRALKPAFLKSTLLQPAPQASTKVVFDKEEWAQLPESSKPKPSPPAHLNPDLARTDESESENELYDNRAQLIIRLIRLNRILSAMSTFVSDVQDTRRVPFTAKQLEDFIVSMRIQTKRHAMTQPAPKKVNTDIAPDLWRPAQLDPSIPAKALSIPAQCMYAIAMIYDVCIEHKFQPTARMVSATLASFIGLLGTKQLHQAANYALGYLIPSEDKEGEEGNLRKINHRALATFIHAYGRVGKPKKGEALLARWAAAQRVEGFPKDKGWLDAGEDGEVVDLAEWGNNVVIWQSLVKARMDGKDMVGARVWLDRYRMAAKGEVVEGATMPPPIKADPYLTYMAGIRDKLSTRDPLTRAIGKAARQQMMSDFHGVVRLMVADHVPIESSVLAFVIGFEASVGNVNEGTLLVEELSSLITTDALSDANLITALLDMRRAAAQRTSFLQTSVISSTRALIRKLVQIGEGELSTSRKNLATCRSRGTLNTALATALADRDYPASIVVLNLFEHWRITPSHTTYCIVLDALVAQGHYLAISADAEETASVSMLNLEATLQSMAREGNGKQAEKIRRMLANMPEGSSETLVVSAQLSTMLRQTQYLVRVLNRVCAAEMRGKVEDEGREGPEWLGKVAIGEVEGEGEGRVMSDEKVAKKLKFYVYKAQDELLGKSKEERAKNSGVNSTVKAPLLGSAPTISPRRRGFEASLSVQSKFGDRNFSTSAIRRDEGANGESCDLASAAKGDFTHVDPVRTVYIPGFVPYHIGLALQEHLVKQRADARSALRSLSESSSNSASTLAGLSTIAPSASEASLRAQAAQDTLLLLQHRPVYTEGRRHDSENELVSSHLRSLGADYYLTKRGGQITYHGPGQLVGYPILNLASMNLASRCYVDKIQDSLISLLADRGVETVEPPENHTGVWADEYHKIASIGIQVRHRISSHGFAVNVEKRAMAGFRHIIACGIVGRNMTCLQDRLDPEGPFVKYNKQPRDGKGDREEGVESVARDYREHFAKVFGRRMRDVAEEEFKFELGKEGKAGKAGLLKEKLNVKVEEEEGLVEGVEVDGRPVAID</sequence>
<dbReference type="PANTHER" id="PTHR10993">
    <property type="entry name" value="OCTANOYLTRANSFERASE"/>
    <property type="match status" value="1"/>
</dbReference>
<dbReference type="InterPro" id="IPR020605">
    <property type="entry name" value="Octanoyltransferase_CS"/>
</dbReference>
<evidence type="ECO:0000256" key="3">
    <source>
        <dbReference type="ARBA" id="ARBA00012334"/>
    </source>
</evidence>
<gene>
    <name evidence="8" type="ORF">UBRO2_01294</name>
</gene>
<evidence type="ECO:0000256" key="6">
    <source>
        <dbReference type="SAM" id="MobiDB-lite"/>
    </source>
</evidence>
<feature type="region of interest" description="Disordered" evidence="6">
    <location>
        <begin position="83"/>
        <end position="113"/>
    </location>
</feature>
<evidence type="ECO:0000256" key="1">
    <source>
        <dbReference type="ARBA" id="ARBA00004821"/>
    </source>
</evidence>
<organism evidence="8 9">
    <name type="scientific">Ustilago bromivora</name>
    <dbReference type="NCBI Taxonomy" id="307758"/>
    <lineage>
        <taxon>Eukaryota</taxon>
        <taxon>Fungi</taxon>
        <taxon>Dikarya</taxon>
        <taxon>Basidiomycota</taxon>
        <taxon>Ustilaginomycotina</taxon>
        <taxon>Ustilaginomycetes</taxon>
        <taxon>Ustilaginales</taxon>
        <taxon>Ustilaginaceae</taxon>
        <taxon>Ustilago</taxon>
    </lineage>
</organism>
<evidence type="ECO:0000256" key="4">
    <source>
        <dbReference type="ARBA" id="ARBA00022679"/>
    </source>
</evidence>
<evidence type="ECO:0000256" key="5">
    <source>
        <dbReference type="ARBA" id="ARBA00023315"/>
    </source>
</evidence>
<evidence type="ECO:0000313" key="8">
    <source>
        <dbReference type="EMBL" id="SYW76223.1"/>
    </source>
</evidence>
<keyword evidence="5" id="KW-0012">Acyltransferase</keyword>
<dbReference type="PROSITE" id="PS51733">
    <property type="entry name" value="BPL_LPL_CATALYTIC"/>
    <property type="match status" value="1"/>
</dbReference>
<dbReference type="AlphaFoldDB" id="A0A8H8QL00"/>
<keyword evidence="9" id="KW-1185">Reference proteome</keyword>
<dbReference type="EC" id="2.3.1.181" evidence="3"/>
<dbReference type="GO" id="GO:0009249">
    <property type="term" value="P:protein lipoylation"/>
    <property type="evidence" value="ECO:0007669"/>
    <property type="project" value="InterPro"/>
</dbReference>
<proteinExistence type="inferred from homology"/>
<dbReference type="SUPFAM" id="SSF55681">
    <property type="entry name" value="Class II aaRS and biotin synthetases"/>
    <property type="match status" value="1"/>
</dbReference>
<dbReference type="InterPro" id="IPR004143">
    <property type="entry name" value="BPL_LPL_catalytic"/>
</dbReference>